<feature type="domain" description="SANT" evidence="14">
    <location>
        <begin position="549"/>
        <end position="600"/>
    </location>
</feature>
<feature type="domain" description="C2H2-type" evidence="12">
    <location>
        <begin position="727"/>
        <end position="754"/>
    </location>
</feature>
<dbReference type="PROSITE" id="PS51293">
    <property type="entry name" value="SANT"/>
    <property type="match status" value="1"/>
</dbReference>
<keyword evidence="9" id="KW-0539">Nucleus</keyword>
<feature type="region of interest" description="Disordered" evidence="11">
    <location>
        <begin position="295"/>
        <end position="325"/>
    </location>
</feature>
<feature type="region of interest" description="Disordered" evidence="11">
    <location>
        <begin position="390"/>
        <end position="415"/>
    </location>
</feature>
<feature type="compositionally biased region" description="Basic and acidic residues" evidence="11">
    <location>
        <begin position="314"/>
        <end position="325"/>
    </location>
</feature>
<dbReference type="GO" id="GO:0003714">
    <property type="term" value="F:transcription corepressor activity"/>
    <property type="evidence" value="ECO:0007669"/>
    <property type="project" value="TreeGrafter"/>
</dbReference>
<accession>A0AAF5PU21</accession>
<dbReference type="InterPro" id="IPR051066">
    <property type="entry name" value="Trans_reg/Corepressor"/>
</dbReference>
<dbReference type="FunFam" id="1.10.10.60:FF:000012">
    <property type="entry name" value="Metastasis-associated 1 family, member 3"/>
    <property type="match status" value="1"/>
</dbReference>
<evidence type="ECO:0000256" key="10">
    <source>
        <dbReference type="PROSITE-ProRule" id="PRU00042"/>
    </source>
</evidence>
<proteinExistence type="predicted"/>
<protein>
    <submittedName>
        <fullName evidence="16">Myb-like DNA-binding domain-containing protein</fullName>
    </submittedName>
</protein>
<evidence type="ECO:0000256" key="1">
    <source>
        <dbReference type="ARBA" id="ARBA00004123"/>
    </source>
</evidence>
<sequence>MFYNTEMNTIYGDKLDNSFSDGSSSESHDIHPMNPTNVMFKEQLQSNQINQGTYHDIYNCDIGSTHGTFQMSYGELRGTFAPGPSTIVSDMLKQNGGEILGPLEIDVSEMATTTSAYGCDSKKLQRESPESLRHRMALSDGAVIAMSSGATLISTAISSSSVAGSSNTVCPVQLNRKSNGKPENACQLITTTGQKTSIGSRAPYESERTLAKGRSVSVTTFGNVHDCSGGGSGSTIANVAMSLKQFASQLRSPRFYEPVTNLKCFVPYTPPPMLSPMRRGSGLFWKISQNSSPSKISMLQSSQENNSDKAGASDSRHEIERDEEPIGKRLRRCIRSTLQSVKEGPADEEESEIRTPIRKNGLCHSSQFFDARLLHLEALRKESNILWNNSNSSGIPSGAANLPSPRKLSISSDGDALRKTSSCSDFGEEICVAPESDAVPHINCGRDYQVKVKKWADRAISDEERDAIPDRDDAIFDCNIIDHLDDSAVEAYELLAYSKAVPRPGRNRELALHLLMENKGNIQEAVLDLMRSDTLDWSQYPIIYNSIYTDTSSWTPEEISFFQDAIYKGEKDFHQVASDLGNKTVKQCVEFYYMWKKACPDDYRKLRNLRRKRQLLEIQQQLDLMESYNLRSSSRPVESGELSGSEEGSDLSAISHDADKLKSGHSDRNISCSAIPRNYSVARFGELPHSTVPSSMVMGNNDTPRSFPQLHRTPVKKGAQPAADGFFHCRLCDKYFEKVKSLNAHMKSHAMKARAEAEATQSQLSLQHHDNSTKITNVNNILEKTMSTKSSPMTDSMSFIHHHHHHHHQKEQQQILLNTDPLKASVERPTMQVTNNFPAASTTATIVASEQHPFGPVIGKSGGGGRLGQDLFAQTSLIPEHHQFTQNTLMSGSLGLAAHQALNQSLTAASVLNQFPQAQALQFLNNLQNPAITH</sequence>
<feature type="compositionally biased region" description="Polar residues" evidence="11">
    <location>
        <begin position="295"/>
        <end position="305"/>
    </location>
</feature>
<keyword evidence="2" id="KW-0678">Repressor</keyword>
<dbReference type="Pfam" id="PF00249">
    <property type="entry name" value="Myb_DNA-binding"/>
    <property type="match status" value="1"/>
</dbReference>
<dbReference type="PROSITE" id="PS51156">
    <property type="entry name" value="ELM2"/>
    <property type="match status" value="1"/>
</dbReference>
<feature type="domain" description="ELM2" evidence="13">
    <location>
        <begin position="440"/>
        <end position="533"/>
    </location>
</feature>
<dbReference type="PROSITE" id="PS00028">
    <property type="entry name" value="ZINC_FINGER_C2H2_1"/>
    <property type="match status" value="1"/>
</dbReference>
<keyword evidence="6" id="KW-0805">Transcription regulation</keyword>
<evidence type="ECO:0000256" key="9">
    <source>
        <dbReference type="ARBA" id="ARBA00023242"/>
    </source>
</evidence>
<evidence type="ECO:0000256" key="4">
    <source>
        <dbReference type="ARBA" id="ARBA00022771"/>
    </source>
</evidence>
<reference evidence="15" key="2">
    <citation type="journal article" date="2016" name="Mol. Ecol.">
        <title>Population genomics of the filarial nematode parasite Wuchereria bancrofti from mosquitoes.</title>
        <authorList>
            <person name="Small S.T."/>
            <person name="Reimer L.J."/>
            <person name="Tisch D.J."/>
            <person name="King C.L."/>
            <person name="Christensen B.M."/>
            <person name="Siba P.M."/>
            <person name="Kazura J.W."/>
            <person name="Serre D."/>
            <person name="Zimmerman P.A."/>
        </authorList>
    </citation>
    <scope>NUCLEOTIDE SEQUENCE</scope>
    <source>
        <strain evidence="15">pt0022</strain>
    </source>
</reference>
<dbReference type="SMART" id="SM00355">
    <property type="entry name" value="ZnF_C2H2"/>
    <property type="match status" value="1"/>
</dbReference>
<feature type="region of interest" description="Disordered" evidence="11">
    <location>
        <begin position="629"/>
        <end position="652"/>
    </location>
</feature>
<dbReference type="SUPFAM" id="SSF46689">
    <property type="entry name" value="Homeodomain-like"/>
    <property type="match status" value="1"/>
</dbReference>
<evidence type="ECO:0000256" key="5">
    <source>
        <dbReference type="ARBA" id="ARBA00022833"/>
    </source>
</evidence>
<dbReference type="InterPro" id="IPR009057">
    <property type="entry name" value="Homeodomain-like_sf"/>
</dbReference>
<evidence type="ECO:0000256" key="6">
    <source>
        <dbReference type="ARBA" id="ARBA00023015"/>
    </source>
</evidence>
<dbReference type="PANTHER" id="PTHR16089">
    <property type="entry name" value="REST COREPRESSOR COREST PROTEIN-RELATED"/>
    <property type="match status" value="1"/>
</dbReference>
<dbReference type="PANTHER" id="PTHR16089:SF40">
    <property type="entry name" value="SUPPRESSOR OF ACTIVATED EGL-4 PROTEIN 1"/>
    <property type="match status" value="1"/>
</dbReference>
<dbReference type="GO" id="GO:0000118">
    <property type="term" value="C:histone deacetylase complex"/>
    <property type="evidence" value="ECO:0007669"/>
    <property type="project" value="TreeGrafter"/>
</dbReference>
<dbReference type="SMART" id="SM01189">
    <property type="entry name" value="ELM2"/>
    <property type="match status" value="1"/>
</dbReference>
<keyword evidence="7" id="KW-0238">DNA-binding</keyword>
<dbReference type="SMART" id="SM00717">
    <property type="entry name" value="SANT"/>
    <property type="match status" value="1"/>
</dbReference>
<dbReference type="GO" id="GO:0006357">
    <property type="term" value="P:regulation of transcription by RNA polymerase II"/>
    <property type="evidence" value="ECO:0007669"/>
    <property type="project" value="TreeGrafter"/>
</dbReference>
<name>A0AAF5PU21_WUCBA</name>
<evidence type="ECO:0000259" key="12">
    <source>
        <dbReference type="PROSITE" id="PS50157"/>
    </source>
</evidence>
<dbReference type="InterPro" id="IPR017884">
    <property type="entry name" value="SANT_dom"/>
</dbReference>
<dbReference type="InterPro" id="IPR001005">
    <property type="entry name" value="SANT/Myb"/>
</dbReference>
<evidence type="ECO:0000256" key="2">
    <source>
        <dbReference type="ARBA" id="ARBA00022491"/>
    </source>
</evidence>
<dbReference type="GO" id="GO:0005667">
    <property type="term" value="C:transcription regulator complex"/>
    <property type="evidence" value="ECO:0007669"/>
    <property type="project" value="TreeGrafter"/>
</dbReference>
<dbReference type="InterPro" id="IPR013087">
    <property type="entry name" value="Znf_C2H2_type"/>
</dbReference>
<keyword evidence="4 10" id="KW-0863">Zinc-finger</keyword>
<reference evidence="15" key="1">
    <citation type="submission" date="2015-03" db="EMBL/GenBank/DDBJ databases">
        <title>Wuchereria bancrofti Genome Sequencing Papua New Guinea Strain.</title>
        <authorList>
            <person name="Small S.T."/>
            <person name="Serre D."/>
            <person name="Zimmerman P.A."/>
        </authorList>
    </citation>
    <scope>NUCLEOTIDE SEQUENCE [LARGE SCALE GENOMIC DNA]</scope>
    <source>
        <strain evidence="15">pt0022</strain>
    </source>
</reference>
<dbReference type="Gene3D" id="3.30.160.60">
    <property type="entry name" value="Classic Zinc Finger"/>
    <property type="match status" value="1"/>
</dbReference>
<evidence type="ECO:0000259" key="13">
    <source>
        <dbReference type="PROSITE" id="PS51156"/>
    </source>
</evidence>
<evidence type="ECO:0000256" key="3">
    <source>
        <dbReference type="ARBA" id="ARBA00022723"/>
    </source>
</evidence>
<evidence type="ECO:0000256" key="7">
    <source>
        <dbReference type="ARBA" id="ARBA00023125"/>
    </source>
</evidence>
<evidence type="ECO:0000313" key="15">
    <source>
        <dbReference type="Proteomes" id="UP000093561"/>
    </source>
</evidence>
<keyword evidence="3" id="KW-0479">Metal-binding</keyword>
<evidence type="ECO:0000313" key="16">
    <source>
        <dbReference type="WBParaSite" id="mrna-Wban_05611"/>
    </source>
</evidence>
<dbReference type="GO" id="GO:0008270">
    <property type="term" value="F:zinc ion binding"/>
    <property type="evidence" value="ECO:0007669"/>
    <property type="project" value="UniProtKB-KW"/>
</dbReference>
<dbReference type="PROSITE" id="PS50157">
    <property type="entry name" value="ZINC_FINGER_C2H2_2"/>
    <property type="match status" value="1"/>
</dbReference>
<evidence type="ECO:0000256" key="8">
    <source>
        <dbReference type="ARBA" id="ARBA00023163"/>
    </source>
</evidence>
<dbReference type="Gene3D" id="1.10.10.60">
    <property type="entry name" value="Homeodomain-like"/>
    <property type="match status" value="1"/>
</dbReference>
<keyword evidence="8" id="KW-0804">Transcription</keyword>
<dbReference type="InterPro" id="IPR000949">
    <property type="entry name" value="ELM2_dom"/>
</dbReference>
<dbReference type="Proteomes" id="UP000093561">
    <property type="component" value="Unassembled WGS sequence"/>
</dbReference>
<keyword evidence="5" id="KW-0862">Zinc</keyword>
<dbReference type="AlphaFoldDB" id="A0AAF5PU21"/>
<evidence type="ECO:0000256" key="11">
    <source>
        <dbReference type="SAM" id="MobiDB-lite"/>
    </source>
</evidence>
<comment type="subcellular location">
    <subcellularLocation>
        <location evidence="1">Nucleus</location>
    </subcellularLocation>
</comment>
<dbReference type="WBParaSite" id="mrna-Wban_05611">
    <property type="protein sequence ID" value="mrna-Wban_05611"/>
    <property type="gene ID" value="Wban_05611"/>
</dbReference>
<dbReference type="GO" id="GO:0003677">
    <property type="term" value="F:DNA binding"/>
    <property type="evidence" value="ECO:0007669"/>
    <property type="project" value="UniProtKB-KW"/>
</dbReference>
<organism evidence="15 16">
    <name type="scientific">Wuchereria bancrofti</name>
    <dbReference type="NCBI Taxonomy" id="6293"/>
    <lineage>
        <taxon>Eukaryota</taxon>
        <taxon>Metazoa</taxon>
        <taxon>Ecdysozoa</taxon>
        <taxon>Nematoda</taxon>
        <taxon>Chromadorea</taxon>
        <taxon>Rhabditida</taxon>
        <taxon>Spirurina</taxon>
        <taxon>Spiruromorpha</taxon>
        <taxon>Filarioidea</taxon>
        <taxon>Onchocercidae</taxon>
        <taxon>Wuchereria</taxon>
    </lineage>
</organism>
<reference evidence="16" key="3">
    <citation type="submission" date="2024-02" db="UniProtKB">
        <authorList>
            <consortium name="WormBaseParasite"/>
        </authorList>
    </citation>
    <scope>IDENTIFICATION</scope>
    <source>
        <strain evidence="16">pt0022</strain>
    </source>
</reference>
<evidence type="ECO:0000259" key="14">
    <source>
        <dbReference type="PROSITE" id="PS51293"/>
    </source>
</evidence>